<sequence length="130" mass="13901">MIIGIGTDILQIERLRRSLRRFGAGYLEEMFTPQEIAMPQVTLDAATHFSLGFCAKEACAKALGTGIDADVDWFDIEIDYRTPSPRLMLSGGARTRLEFLTSAGSVAVPQLSLGVAGGLAQAIVIIATAD</sequence>
<dbReference type="Pfam" id="PF01648">
    <property type="entry name" value="ACPS"/>
    <property type="match status" value="1"/>
</dbReference>
<keyword evidence="11" id="KW-1185">Reference proteome</keyword>
<proteinExistence type="inferred from homology"/>
<dbReference type="InterPro" id="IPR002582">
    <property type="entry name" value="ACPS"/>
</dbReference>
<evidence type="ECO:0000256" key="2">
    <source>
        <dbReference type="ARBA" id="ARBA00022679"/>
    </source>
</evidence>
<evidence type="ECO:0000313" key="10">
    <source>
        <dbReference type="EMBL" id="USI73571.1"/>
    </source>
</evidence>
<keyword evidence="3 8" id="KW-0479">Metal-binding</keyword>
<comment type="catalytic activity">
    <reaction evidence="8">
        <text>apo-[ACP] + CoA = holo-[ACP] + adenosine 3',5'-bisphosphate + H(+)</text>
        <dbReference type="Rhea" id="RHEA:12068"/>
        <dbReference type="Rhea" id="RHEA-COMP:9685"/>
        <dbReference type="Rhea" id="RHEA-COMP:9690"/>
        <dbReference type="ChEBI" id="CHEBI:15378"/>
        <dbReference type="ChEBI" id="CHEBI:29999"/>
        <dbReference type="ChEBI" id="CHEBI:57287"/>
        <dbReference type="ChEBI" id="CHEBI:58343"/>
        <dbReference type="ChEBI" id="CHEBI:64479"/>
        <dbReference type="EC" id="2.7.8.7"/>
    </reaction>
</comment>
<dbReference type="NCBIfam" id="TIGR00556">
    <property type="entry name" value="pantethn_trn"/>
    <property type="match status" value="1"/>
</dbReference>
<evidence type="ECO:0000256" key="8">
    <source>
        <dbReference type="HAMAP-Rule" id="MF_00101"/>
    </source>
</evidence>
<feature type="domain" description="4'-phosphopantetheinyl transferase" evidence="9">
    <location>
        <begin position="4"/>
        <end position="86"/>
    </location>
</feature>
<keyword evidence="8" id="KW-0963">Cytoplasm</keyword>
<keyword evidence="6 8" id="KW-0443">Lipid metabolism</keyword>
<comment type="subcellular location">
    <subcellularLocation>
        <location evidence="8">Cytoplasm</location>
    </subcellularLocation>
</comment>
<reference evidence="10" key="1">
    <citation type="journal article" date="2022" name="Toxins">
        <title>Genomic Analysis of Sphingopyxis sp. USTB-05 for Biodegrading Cyanobacterial Hepatotoxins.</title>
        <authorList>
            <person name="Liu C."/>
            <person name="Xu Q."/>
            <person name="Zhao Z."/>
            <person name="Zhang H."/>
            <person name="Liu X."/>
            <person name="Yin C."/>
            <person name="Liu Y."/>
            <person name="Yan H."/>
        </authorList>
    </citation>
    <scope>NUCLEOTIDE SEQUENCE</scope>
    <source>
        <strain evidence="10">NBD5</strain>
    </source>
</reference>
<evidence type="ECO:0000313" key="11">
    <source>
        <dbReference type="Proteomes" id="UP001056937"/>
    </source>
</evidence>
<keyword evidence="5 8" id="KW-0460">Magnesium</keyword>
<comment type="similarity">
    <text evidence="8">Belongs to the P-Pant transferase superfamily. AcpS family.</text>
</comment>
<comment type="cofactor">
    <cofactor evidence="8">
        <name>Mg(2+)</name>
        <dbReference type="ChEBI" id="CHEBI:18420"/>
    </cofactor>
</comment>
<organism evidence="10 11">
    <name type="scientific">Sphingomonas morindae</name>
    <dbReference type="NCBI Taxonomy" id="1541170"/>
    <lineage>
        <taxon>Bacteria</taxon>
        <taxon>Pseudomonadati</taxon>
        <taxon>Pseudomonadota</taxon>
        <taxon>Alphaproteobacteria</taxon>
        <taxon>Sphingomonadales</taxon>
        <taxon>Sphingomonadaceae</taxon>
        <taxon>Sphingomonas</taxon>
    </lineage>
</organism>
<evidence type="ECO:0000256" key="3">
    <source>
        <dbReference type="ARBA" id="ARBA00022723"/>
    </source>
</evidence>
<evidence type="ECO:0000256" key="6">
    <source>
        <dbReference type="ARBA" id="ARBA00023098"/>
    </source>
</evidence>
<name>A0ABY4XA66_9SPHN</name>
<dbReference type="EMBL" id="CP084930">
    <property type="protein sequence ID" value="USI73571.1"/>
    <property type="molecule type" value="Genomic_DNA"/>
</dbReference>
<keyword evidence="1 8" id="KW-0444">Lipid biosynthesis</keyword>
<evidence type="ECO:0000259" key="9">
    <source>
        <dbReference type="Pfam" id="PF01648"/>
    </source>
</evidence>
<feature type="binding site" evidence="8">
    <location>
        <position position="8"/>
    </location>
    <ligand>
        <name>Mg(2+)</name>
        <dbReference type="ChEBI" id="CHEBI:18420"/>
    </ligand>
</feature>
<keyword evidence="7 8" id="KW-0275">Fatty acid biosynthesis</keyword>
<dbReference type="InterPro" id="IPR008278">
    <property type="entry name" value="4-PPantetheinyl_Trfase_dom"/>
</dbReference>
<evidence type="ECO:0000256" key="5">
    <source>
        <dbReference type="ARBA" id="ARBA00022842"/>
    </source>
</evidence>
<evidence type="ECO:0000256" key="7">
    <source>
        <dbReference type="ARBA" id="ARBA00023160"/>
    </source>
</evidence>
<dbReference type="EC" id="2.7.8.7" evidence="8"/>
<evidence type="ECO:0000256" key="1">
    <source>
        <dbReference type="ARBA" id="ARBA00022516"/>
    </source>
</evidence>
<dbReference type="InterPro" id="IPR004568">
    <property type="entry name" value="Ppantetheine-prot_Trfase_dom"/>
</dbReference>
<keyword evidence="2 8" id="KW-0808">Transferase</keyword>
<comment type="function">
    <text evidence="8">Transfers the 4'-phosphopantetheine moiety from coenzyme A to a Ser of acyl-carrier-protein.</text>
</comment>
<dbReference type="HAMAP" id="MF_00101">
    <property type="entry name" value="AcpS"/>
    <property type="match status" value="1"/>
</dbReference>
<accession>A0ABY4XA66</accession>
<gene>
    <name evidence="8" type="primary">acpS</name>
    <name evidence="10" type="ORF">LHA26_03560</name>
</gene>
<dbReference type="RefSeq" id="WP_252167380.1">
    <property type="nucleotide sequence ID" value="NZ_CP084930.1"/>
</dbReference>
<dbReference type="SUPFAM" id="SSF56214">
    <property type="entry name" value="4'-phosphopantetheinyl transferase"/>
    <property type="match status" value="1"/>
</dbReference>
<dbReference type="Proteomes" id="UP001056937">
    <property type="component" value="Chromosome 1"/>
</dbReference>
<keyword evidence="4 8" id="KW-0276">Fatty acid metabolism</keyword>
<evidence type="ECO:0000256" key="4">
    <source>
        <dbReference type="ARBA" id="ARBA00022832"/>
    </source>
</evidence>
<protein>
    <recommendedName>
        <fullName evidence="8">Holo-[acyl-carrier-protein] synthase</fullName>
        <shortName evidence="8">Holo-ACP synthase</shortName>
        <ecNumber evidence="8">2.7.8.7</ecNumber>
    </recommendedName>
    <alternativeName>
        <fullName evidence="8">4'-phosphopantetheinyl transferase AcpS</fullName>
    </alternativeName>
</protein>
<dbReference type="Gene3D" id="3.90.470.20">
    <property type="entry name" value="4'-phosphopantetheinyl transferase domain"/>
    <property type="match status" value="1"/>
</dbReference>
<dbReference type="InterPro" id="IPR037143">
    <property type="entry name" value="4-PPantetheinyl_Trfase_dom_sf"/>
</dbReference>
<feature type="binding site" evidence="8">
    <location>
        <position position="57"/>
    </location>
    <ligand>
        <name>Mg(2+)</name>
        <dbReference type="ChEBI" id="CHEBI:18420"/>
    </ligand>
</feature>